<evidence type="ECO:0000313" key="1">
    <source>
        <dbReference type="EMBL" id="KAK0702947.1"/>
    </source>
</evidence>
<dbReference type="GeneID" id="85329383"/>
<reference evidence="1" key="1">
    <citation type="submission" date="2023-06" db="EMBL/GenBank/DDBJ databases">
        <title>Genome-scale phylogeny and comparative genomics of the fungal order Sordariales.</title>
        <authorList>
            <consortium name="Lawrence Berkeley National Laboratory"/>
            <person name="Hensen N."/>
            <person name="Bonometti L."/>
            <person name="Westerberg I."/>
            <person name="Brannstrom I.O."/>
            <person name="Guillou S."/>
            <person name="Cros-Aarteil S."/>
            <person name="Calhoun S."/>
            <person name="Haridas S."/>
            <person name="Kuo A."/>
            <person name="Mondo S."/>
            <person name="Pangilinan J."/>
            <person name="Riley R."/>
            <person name="LaButti K."/>
            <person name="Andreopoulos B."/>
            <person name="Lipzen A."/>
            <person name="Chen C."/>
            <person name="Yanf M."/>
            <person name="Daum C."/>
            <person name="Ng V."/>
            <person name="Clum A."/>
            <person name="Steindorff A."/>
            <person name="Ohm R."/>
            <person name="Martin F."/>
            <person name="Silar P."/>
            <person name="Natvig D."/>
            <person name="Lalanne C."/>
            <person name="Gautier V."/>
            <person name="Ament-velasquez S.L."/>
            <person name="Kruys A."/>
            <person name="Hutchinson M.I."/>
            <person name="Powell A.J."/>
            <person name="Barry K."/>
            <person name="Miller A.N."/>
            <person name="Grigoriev I.V."/>
            <person name="Debuchy R."/>
            <person name="Gladieux P."/>
            <person name="Thoren M.H."/>
            <person name="Johannesson H."/>
        </authorList>
    </citation>
    <scope>NUCLEOTIDE SEQUENCE</scope>
    <source>
        <strain evidence="1">SMH2392-1A</strain>
    </source>
</reference>
<protein>
    <submittedName>
        <fullName evidence="1">Uncharacterized protein</fullName>
    </submittedName>
</protein>
<evidence type="ECO:0000313" key="2">
    <source>
        <dbReference type="Proteomes" id="UP001172101"/>
    </source>
</evidence>
<name>A0AA39ZSS8_9PEZI</name>
<dbReference type="EMBL" id="JAUIRO010000008">
    <property type="protein sequence ID" value="KAK0702947.1"/>
    <property type="molecule type" value="Genomic_DNA"/>
</dbReference>
<keyword evidence="2" id="KW-1185">Reference proteome</keyword>
<dbReference type="AlphaFoldDB" id="A0AA39ZSS8"/>
<dbReference type="RefSeq" id="XP_060289806.1">
    <property type="nucleotide sequence ID" value="XM_060446113.1"/>
</dbReference>
<proteinExistence type="predicted"/>
<dbReference type="Proteomes" id="UP001172101">
    <property type="component" value="Unassembled WGS sequence"/>
</dbReference>
<sequence>MSQAGKSEGLDISITMDNQLLEQLFISRIGSKKTSGGSSNNEFLVTPWHPHQSLTLAIEADAKVDESDKLKELEKNFDKC</sequence>
<comment type="caution">
    <text evidence="1">The sequence shown here is derived from an EMBL/GenBank/DDBJ whole genome shotgun (WGS) entry which is preliminary data.</text>
</comment>
<gene>
    <name evidence="1" type="ORF">B0T26DRAFT_756550</name>
</gene>
<accession>A0AA39ZSS8</accession>
<organism evidence="1 2">
    <name type="scientific">Lasiosphaeria miniovina</name>
    <dbReference type="NCBI Taxonomy" id="1954250"/>
    <lineage>
        <taxon>Eukaryota</taxon>
        <taxon>Fungi</taxon>
        <taxon>Dikarya</taxon>
        <taxon>Ascomycota</taxon>
        <taxon>Pezizomycotina</taxon>
        <taxon>Sordariomycetes</taxon>
        <taxon>Sordariomycetidae</taxon>
        <taxon>Sordariales</taxon>
        <taxon>Lasiosphaeriaceae</taxon>
        <taxon>Lasiosphaeria</taxon>
    </lineage>
</organism>